<reference evidence="11 13" key="1">
    <citation type="journal article" date="2020" name="Stud. Mycol.">
        <title>101 Dothideomycetes genomes: a test case for predicting lifestyles and emergence of pathogens.</title>
        <authorList>
            <person name="Haridas S."/>
            <person name="Albert R."/>
            <person name="Binder M."/>
            <person name="Bloem J."/>
            <person name="Labutti K."/>
            <person name="Salamov A."/>
            <person name="Andreopoulos B."/>
            <person name="Baker S."/>
            <person name="Barry K."/>
            <person name="Bills G."/>
            <person name="Bluhm B."/>
            <person name="Cannon C."/>
            <person name="Castanera R."/>
            <person name="Culley D."/>
            <person name="Daum C."/>
            <person name="Ezra D."/>
            <person name="Gonzalez J."/>
            <person name="Henrissat B."/>
            <person name="Kuo A."/>
            <person name="Liang C."/>
            <person name="Lipzen A."/>
            <person name="Lutzoni F."/>
            <person name="Magnuson J."/>
            <person name="Mondo S."/>
            <person name="Nolan M."/>
            <person name="Ohm R."/>
            <person name="Pangilinan J."/>
            <person name="Park H.-J."/>
            <person name="Ramirez L."/>
            <person name="Alfaro M."/>
            <person name="Sun H."/>
            <person name="Tritt A."/>
            <person name="Yoshinaga Y."/>
            <person name="Zwiers L.-H."/>
            <person name="Turgeon B."/>
            <person name="Goodwin S."/>
            <person name="Spatafora J."/>
            <person name="Crous P."/>
            <person name="Grigoriev I."/>
        </authorList>
    </citation>
    <scope>NUCLEOTIDE SEQUENCE</scope>
    <source>
        <strain evidence="11 13">CBS 304.34</strain>
    </source>
</reference>
<dbReference type="InterPro" id="IPR008928">
    <property type="entry name" value="6-hairpin_glycosidase_sf"/>
</dbReference>
<comment type="similarity">
    <text evidence="3 10">Belongs to the glycosyl hydrolase 76 family.</text>
</comment>
<comment type="catalytic activity">
    <reaction evidence="1 10">
        <text>Random hydrolysis of (1-&gt;6)-alpha-D-mannosidic linkages in unbranched (1-&gt;6)-mannans.</text>
        <dbReference type="EC" id="3.2.1.101"/>
    </reaction>
</comment>
<evidence type="ECO:0000256" key="9">
    <source>
        <dbReference type="ARBA" id="ARBA00023295"/>
    </source>
</evidence>
<dbReference type="AlphaFoldDB" id="A0A6A6YTM3"/>
<dbReference type="OrthoDB" id="4187847at2759"/>
<reference evidence="13" key="2">
    <citation type="submission" date="2020-04" db="EMBL/GenBank/DDBJ databases">
        <authorList>
            <consortium name="NCBI Genome Project"/>
        </authorList>
    </citation>
    <scope>NUCLEOTIDE SEQUENCE</scope>
    <source>
        <strain evidence="13">CBS 304.34</strain>
    </source>
</reference>
<dbReference type="PANTHER" id="PTHR12145:SF36">
    <property type="entry name" value="MANNAN ENDO-1,6-ALPHA-MANNOSIDASE DCW1"/>
    <property type="match status" value="1"/>
</dbReference>
<dbReference type="GeneID" id="54457559"/>
<dbReference type="FunFam" id="1.50.10.20:FF:000006">
    <property type="entry name" value="Mannan endo-1,6-alpha-mannosidase"/>
    <property type="match status" value="1"/>
</dbReference>
<evidence type="ECO:0000256" key="2">
    <source>
        <dbReference type="ARBA" id="ARBA00004308"/>
    </source>
</evidence>
<dbReference type="Proteomes" id="UP000504636">
    <property type="component" value="Unplaced"/>
</dbReference>
<dbReference type="InterPro" id="IPR005198">
    <property type="entry name" value="Glyco_hydro_76"/>
</dbReference>
<evidence type="ECO:0000313" key="13">
    <source>
        <dbReference type="RefSeq" id="XP_033579236.1"/>
    </source>
</evidence>
<dbReference type="GO" id="GO:0012505">
    <property type="term" value="C:endomembrane system"/>
    <property type="evidence" value="ECO:0007669"/>
    <property type="project" value="UniProtKB-SubCell"/>
</dbReference>
<keyword evidence="9 10" id="KW-0326">Glycosidase</keyword>
<sequence length="486" mass="52652">MESLSFCFCLPCLVPLYSYNTTNPTTMKLNGLSTAALAVVALLPLAASVNINLDDEVSIMSTAATYAYEIMTYYTNNATNTPADEVGSFPKPPYYWWESGAVWGGLVDYWAYTNDSSYVDTTRDALVANFGPNQDLIMPNKRDQEGNDDQAFWIFALMSALEYQFPIPSDSDPQYLDVAKKAFDGMAARWDTKTCNGGLKWQIYPDSVVGYDYKNSVSNGAFFALAARLARYTGNQTYTDWAVKTWDWSQRIGLIGPKYEIFDGSDDKLNCSEVNHMQWSYGVGIYLHGAATLYNFTNGSAIWQQRTSGLLERSAVFFSPFKNATNIMWEAACEGAHSCNTDQQSFKAYLARFLAKTAILAPFTAPAVKTLLRTSAAAAAKSCSGGSHGTTCGTKWYTGGYDGTYGLGQQLNALEVTQALLAGKAGAPDTQADVHIVNKPVTTTQAVPAKTSTALPTHTKNAAMMARGVRGVLGGAAVGAAVVGVW</sequence>
<keyword evidence="7" id="KW-0472">Membrane</keyword>
<evidence type="ECO:0000256" key="3">
    <source>
        <dbReference type="ARBA" id="ARBA00009699"/>
    </source>
</evidence>
<dbReference type="GO" id="GO:0008496">
    <property type="term" value="F:mannan endo-1,6-alpha-mannosidase activity"/>
    <property type="evidence" value="ECO:0007669"/>
    <property type="project" value="UniProtKB-UniRule"/>
</dbReference>
<evidence type="ECO:0000313" key="11">
    <source>
        <dbReference type="EMBL" id="KAF2812272.1"/>
    </source>
</evidence>
<comment type="subcellular location">
    <subcellularLocation>
        <location evidence="2">Endomembrane system</location>
    </subcellularLocation>
</comment>
<accession>A0A6A6YTM3</accession>
<evidence type="ECO:0000256" key="8">
    <source>
        <dbReference type="ARBA" id="ARBA00023180"/>
    </source>
</evidence>
<evidence type="ECO:0000313" key="12">
    <source>
        <dbReference type="Proteomes" id="UP000504636"/>
    </source>
</evidence>
<dbReference type="GO" id="GO:0009272">
    <property type="term" value="P:fungal-type cell wall biogenesis"/>
    <property type="evidence" value="ECO:0007669"/>
    <property type="project" value="TreeGrafter"/>
</dbReference>
<reference evidence="13" key="3">
    <citation type="submission" date="2025-04" db="UniProtKB">
        <authorList>
            <consortium name="RefSeq"/>
        </authorList>
    </citation>
    <scope>IDENTIFICATION</scope>
    <source>
        <strain evidence="13">CBS 304.34</strain>
    </source>
</reference>
<dbReference type="PIRSF" id="PIRSF016302">
    <property type="entry name" value="Man_a_manosd"/>
    <property type="match status" value="1"/>
</dbReference>
<name>A0A6A6YTM3_9PEZI</name>
<evidence type="ECO:0000256" key="10">
    <source>
        <dbReference type="PIRNR" id="PIRNR016302"/>
    </source>
</evidence>
<evidence type="ECO:0000256" key="4">
    <source>
        <dbReference type="ARBA" id="ARBA00012350"/>
    </source>
</evidence>
<protein>
    <recommendedName>
        <fullName evidence="4 10">Mannan endo-1,6-alpha-mannosidase</fullName>
        <ecNumber evidence="4 10">3.2.1.101</ecNumber>
    </recommendedName>
</protein>
<keyword evidence="8" id="KW-0325">Glycoprotein</keyword>
<gene>
    <name evidence="11 13" type="ORF">BDZ99DRAFT_412854</name>
</gene>
<dbReference type="PANTHER" id="PTHR12145">
    <property type="entry name" value="MANNAN ENDO-1,6-ALPHA-MANNOSIDASE DCW1"/>
    <property type="match status" value="1"/>
</dbReference>
<keyword evidence="12" id="KW-1185">Reference proteome</keyword>
<dbReference type="GO" id="GO:0016052">
    <property type="term" value="P:carbohydrate catabolic process"/>
    <property type="evidence" value="ECO:0007669"/>
    <property type="project" value="InterPro"/>
</dbReference>
<dbReference type="RefSeq" id="XP_033579236.1">
    <property type="nucleotide sequence ID" value="XM_033716666.1"/>
</dbReference>
<keyword evidence="5" id="KW-0732">Signal</keyword>
<evidence type="ECO:0000256" key="7">
    <source>
        <dbReference type="ARBA" id="ARBA00023136"/>
    </source>
</evidence>
<dbReference type="Pfam" id="PF03663">
    <property type="entry name" value="Glyco_hydro_76"/>
    <property type="match status" value="1"/>
</dbReference>
<evidence type="ECO:0000256" key="1">
    <source>
        <dbReference type="ARBA" id="ARBA00001452"/>
    </source>
</evidence>
<evidence type="ECO:0000256" key="5">
    <source>
        <dbReference type="ARBA" id="ARBA00022729"/>
    </source>
</evidence>
<organism evidence="11">
    <name type="scientific">Mytilinidion resinicola</name>
    <dbReference type="NCBI Taxonomy" id="574789"/>
    <lineage>
        <taxon>Eukaryota</taxon>
        <taxon>Fungi</taxon>
        <taxon>Dikarya</taxon>
        <taxon>Ascomycota</taxon>
        <taxon>Pezizomycotina</taxon>
        <taxon>Dothideomycetes</taxon>
        <taxon>Pleosporomycetidae</taxon>
        <taxon>Mytilinidiales</taxon>
        <taxon>Mytilinidiaceae</taxon>
        <taxon>Mytilinidion</taxon>
    </lineage>
</organism>
<dbReference type="EMBL" id="MU003697">
    <property type="protein sequence ID" value="KAF2812272.1"/>
    <property type="molecule type" value="Genomic_DNA"/>
</dbReference>
<evidence type="ECO:0000256" key="6">
    <source>
        <dbReference type="ARBA" id="ARBA00022801"/>
    </source>
</evidence>
<keyword evidence="6 10" id="KW-0378">Hydrolase</keyword>
<dbReference type="SUPFAM" id="SSF48208">
    <property type="entry name" value="Six-hairpin glycosidases"/>
    <property type="match status" value="1"/>
</dbReference>
<dbReference type="InterPro" id="IPR014480">
    <property type="entry name" value="Mannan-1_6-alpha_mannosidase"/>
</dbReference>
<dbReference type="EC" id="3.2.1.101" evidence="4 10"/>
<dbReference type="Gene3D" id="1.50.10.20">
    <property type="match status" value="1"/>
</dbReference>
<proteinExistence type="inferred from homology"/>